<feature type="compositionally biased region" description="Polar residues" evidence="3">
    <location>
        <begin position="1"/>
        <end position="15"/>
    </location>
</feature>
<dbReference type="PROSITE" id="PS51320">
    <property type="entry name" value="TIFY"/>
    <property type="match status" value="1"/>
</dbReference>
<dbReference type="Proteomes" id="UP000235145">
    <property type="component" value="Unassembled WGS sequence"/>
</dbReference>
<protein>
    <recommendedName>
        <fullName evidence="2">Protein TIFY</fullName>
    </recommendedName>
    <alternativeName>
        <fullName evidence="2">Jasmonate ZIM domain-containing protein</fullName>
    </alternativeName>
</protein>
<feature type="region of interest" description="Disordered" evidence="3">
    <location>
        <begin position="1"/>
        <end position="21"/>
    </location>
</feature>
<sequence>MTTEEPPLSASTTSLLDKPLHQLTEDDISQLTREDCRRYLKQKDGLFDADTGMRRPSWNKSQAIQQVVMLKALLEPTPDSDGCRRKLHITHLQQETPNTRAQKGTSADTEVSVSADESVPGQRHDMDQSDLFGDNNFVLPGITGVTDEGKGQMTIFYSGKVNVYDDVPADKAQTLFKLASSPLQFHQDDGNMTTFPLPFHLQPPTILTTTESSVMHLPTLQTVRKTDKSRMHREEISIFHEENSGEEVSGRGSRKASVQRYLEKRKDRFKRQNKLKASECGSSSSFHHVFLTHHNENEQSLSTTTSPPNEPV</sequence>
<comment type="similarity">
    <text evidence="1 2">Belongs to the TIFY/JAZ family.</text>
</comment>
<organism evidence="5 6">
    <name type="scientific">Lactuca sativa</name>
    <name type="common">Garden lettuce</name>
    <dbReference type="NCBI Taxonomy" id="4236"/>
    <lineage>
        <taxon>Eukaryota</taxon>
        <taxon>Viridiplantae</taxon>
        <taxon>Streptophyta</taxon>
        <taxon>Embryophyta</taxon>
        <taxon>Tracheophyta</taxon>
        <taxon>Spermatophyta</taxon>
        <taxon>Magnoliopsida</taxon>
        <taxon>eudicotyledons</taxon>
        <taxon>Gunneridae</taxon>
        <taxon>Pentapetalae</taxon>
        <taxon>asterids</taxon>
        <taxon>campanulids</taxon>
        <taxon>Asterales</taxon>
        <taxon>Asteraceae</taxon>
        <taxon>Cichorioideae</taxon>
        <taxon>Cichorieae</taxon>
        <taxon>Lactucinae</taxon>
        <taxon>Lactuca</taxon>
    </lineage>
</organism>
<name>A0A9R1WZ43_LACSA</name>
<keyword evidence="2" id="KW-0539">Nucleus</keyword>
<dbReference type="GO" id="GO:0005634">
    <property type="term" value="C:nucleus"/>
    <property type="evidence" value="ECO:0000318"/>
    <property type="project" value="GO_Central"/>
</dbReference>
<comment type="function">
    <text evidence="2">Repressor of jasmonate responses.</text>
</comment>
<evidence type="ECO:0000313" key="6">
    <source>
        <dbReference type="Proteomes" id="UP000235145"/>
    </source>
</evidence>
<dbReference type="Pfam" id="PF09425">
    <property type="entry name" value="Jas_motif"/>
    <property type="match status" value="1"/>
</dbReference>
<dbReference type="InterPro" id="IPR040390">
    <property type="entry name" value="TIFY/JAZ"/>
</dbReference>
<keyword evidence="2" id="KW-1184">Jasmonic acid signaling pathway</keyword>
<dbReference type="InterPro" id="IPR010399">
    <property type="entry name" value="Tify_dom"/>
</dbReference>
<feature type="compositionally biased region" description="Polar residues" evidence="3">
    <location>
        <begin position="298"/>
        <end position="312"/>
    </location>
</feature>
<dbReference type="SMART" id="SM00979">
    <property type="entry name" value="TIFY"/>
    <property type="match status" value="1"/>
</dbReference>
<dbReference type="AlphaFoldDB" id="A0A9R1WZ43"/>
<feature type="compositionally biased region" description="Polar residues" evidence="3">
    <location>
        <begin position="91"/>
        <end position="112"/>
    </location>
</feature>
<dbReference type="PANTHER" id="PTHR33077">
    <property type="entry name" value="PROTEIN TIFY 4A-RELATED-RELATED"/>
    <property type="match status" value="1"/>
</dbReference>
<evidence type="ECO:0000256" key="3">
    <source>
        <dbReference type="SAM" id="MobiDB-lite"/>
    </source>
</evidence>
<keyword evidence="6" id="KW-1185">Reference proteome</keyword>
<evidence type="ECO:0000259" key="4">
    <source>
        <dbReference type="PROSITE" id="PS51320"/>
    </source>
</evidence>
<accession>A0A9R1WZ43</accession>
<proteinExistence type="inferred from homology"/>
<comment type="caution">
    <text evidence="5">The sequence shown here is derived from an EMBL/GenBank/DDBJ whole genome shotgun (WGS) entry which is preliminary data.</text>
</comment>
<gene>
    <name evidence="5" type="ORF">LSAT_V11C800426280</name>
</gene>
<feature type="domain" description="Tify" evidence="4">
    <location>
        <begin position="146"/>
        <end position="181"/>
    </location>
</feature>
<comment type="subcellular location">
    <subcellularLocation>
        <location evidence="2">Nucleus</location>
    </subcellularLocation>
</comment>
<feature type="region of interest" description="Disordered" evidence="3">
    <location>
        <begin position="289"/>
        <end position="312"/>
    </location>
</feature>
<evidence type="ECO:0000256" key="1">
    <source>
        <dbReference type="ARBA" id="ARBA00008614"/>
    </source>
</evidence>
<dbReference type="InterPro" id="IPR018467">
    <property type="entry name" value="CCT_CS"/>
</dbReference>
<comment type="domain">
    <text evidence="2">The jas domain is required for interaction with COI1.</text>
</comment>
<dbReference type="GO" id="GO:0031347">
    <property type="term" value="P:regulation of defense response"/>
    <property type="evidence" value="ECO:0000318"/>
    <property type="project" value="GO_Central"/>
</dbReference>
<dbReference type="GO" id="GO:0009611">
    <property type="term" value="P:response to wounding"/>
    <property type="evidence" value="ECO:0000318"/>
    <property type="project" value="GO_Central"/>
</dbReference>
<evidence type="ECO:0000256" key="2">
    <source>
        <dbReference type="RuleBase" id="RU369065"/>
    </source>
</evidence>
<feature type="region of interest" description="Disordered" evidence="3">
    <location>
        <begin position="90"/>
        <end position="132"/>
    </location>
</feature>
<dbReference type="EMBL" id="NBSK02000008">
    <property type="protein sequence ID" value="KAJ0192069.1"/>
    <property type="molecule type" value="Genomic_DNA"/>
</dbReference>
<reference evidence="5 6" key="1">
    <citation type="journal article" date="2017" name="Nat. Commun.">
        <title>Genome assembly with in vitro proximity ligation data and whole-genome triplication in lettuce.</title>
        <authorList>
            <person name="Reyes-Chin-Wo S."/>
            <person name="Wang Z."/>
            <person name="Yang X."/>
            <person name="Kozik A."/>
            <person name="Arikit S."/>
            <person name="Song C."/>
            <person name="Xia L."/>
            <person name="Froenicke L."/>
            <person name="Lavelle D.O."/>
            <person name="Truco M.J."/>
            <person name="Xia R."/>
            <person name="Zhu S."/>
            <person name="Xu C."/>
            <person name="Xu H."/>
            <person name="Xu X."/>
            <person name="Cox K."/>
            <person name="Korf I."/>
            <person name="Meyers B.C."/>
            <person name="Michelmore R.W."/>
        </authorList>
    </citation>
    <scope>NUCLEOTIDE SEQUENCE [LARGE SCALE GENOMIC DNA]</scope>
    <source>
        <strain evidence="6">cv. Salinas</strain>
        <tissue evidence="5">Seedlings</tissue>
    </source>
</reference>
<dbReference type="PANTHER" id="PTHR33077:SF60">
    <property type="entry name" value="TIFY DOMAIN-CONTAINING PROTEIN"/>
    <property type="match status" value="1"/>
</dbReference>
<evidence type="ECO:0000313" key="5">
    <source>
        <dbReference type="EMBL" id="KAJ0192069.1"/>
    </source>
</evidence>
<dbReference type="GO" id="GO:2000022">
    <property type="term" value="P:regulation of jasmonic acid mediated signaling pathway"/>
    <property type="evidence" value="ECO:0000318"/>
    <property type="project" value="GO_Central"/>
</dbReference>
<dbReference type="Pfam" id="PF06200">
    <property type="entry name" value="tify"/>
    <property type="match status" value="1"/>
</dbReference>